<proteinExistence type="predicted"/>
<dbReference type="EMBL" id="BK015568">
    <property type="protein sequence ID" value="DAE13711.1"/>
    <property type="molecule type" value="Genomic_DNA"/>
</dbReference>
<protein>
    <submittedName>
        <fullName evidence="1">Uncharacterized protein</fullName>
    </submittedName>
</protein>
<reference evidence="1" key="1">
    <citation type="journal article" date="2021" name="Proc. Natl. Acad. Sci. U.S.A.">
        <title>A Catalog of Tens of Thousands of Viruses from Human Metagenomes Reveals Hidden Associations with Chronic Diseases.</title>
        <authorList>
            <person name="Tisza M.J."/>
            <person name="Buck C.B."/>
        </authorList>
    </citation>
    <scope>NUCLEOTIDE SEQUENCE</scope>
    <source>
        <strain evidence="1">CtQqU1</strain>
    </source>
</reference>
<accession>A0A8S5Q307</accession>
<sequence>MIQSPARLLAVRTMRETILYELWQIKYITFCLAFCSL</sequence>
<name>A0A8S5Q307_9CAUD</name>
<organism evidence="1">
    <name type="scientific">Siphoviridae sp. ctQqU1</name>
    <dbReference type="NCBI Taxonomy" id="2825496"/>
    <lineage>
        <taxon>Viruses</taxon>
        <taxon>Duplodnaviria</taxon>
        <taxon>Heunggongvirae</taxon>
        <taxon>Uroviricota</taxon>
        <taxon>Caudoviricetes</taxon>
    </lineage>
</organism>
<evidence type="ECO:0000313" key="1">
    <source>
        <dbReference type="EMBL" id="DAE13711.1"/>
    </source>
</evidence>